<accession>A0AAD5M694</accession>
<dbReference type="InterPro" id="IPR051616">
    <property type="entry name" value="Cul2-RING_E3_ligase_SR"/>
</dbReference>
<dbReference type="SUPFAM" id="SSF48403">
    <property type="entry name" value="Ankyrin repeat"/>
    <property type="match status" value="1"/>
</dbReference>
<evidence type="ECO:0000313" key="2">
    <source>
        <dbReference type="EMBL" id="KAJ0404417.1"/>
    </source>
</evidence>
<dbReference type="PANTHER" id="PTHR46224">
    <property type="entry name" value="ANKYRIN REPEAT FAMILY PROTEIN"/>
    <property type="match status" value="1"/>
</dbReference>
<dbReference type="EMBL" id="JAKCXM010000063">
    <property type="protein sequence ID" value="KAJ0404417.1"/>
    <property type="molecule type" value="Genomic_DNA"/>
</dbReference>
<feature type="repeat" description="ANK" evidence="1">
    <location>
        <begin position="186"/>
        <end position="218"/>
    </location>
</feature>
<dbReference type="PROSITE" id="PS50297">
    <property type="entry name" value="ANK_REP_REGION"/>
    <property type="match status" value="3"/>
</dbReference>
<keyword evidence="3" id="KW-1185">Reference proteome</keyword>
<gene>
    <name evidence="2" type="ORF">P43SY_007670</name>
</gene>
<proteinExistence type="predicted"/>
<dbReference type="PANTHER" id="PTHR46224:SF6">
    <property type="entry name" value="ANKYRIN REPEAT FAMILY PROTEIN"/>
    <property type="match status" value="1"/>
</dbReference>
<feature type="repeat" description="ANK" evidence="1">
    <location>
        <begin position="219"/>
        <end position="251"/>
    </location>
</feature>
<evidence type="ECO:0000256" key="1">
    <source>
        <dbReference type="PROSITE-ProRule" id="PRU00023"/>
    </source>
</evidence>
<dbReference type="AlphaFoldDB" id="A0AAD5M694"/>
<dbReference type="SMART" id="SM00248">
    <property type="entry name" value="ANK"/>
    <property type="match status" value="6"/>
</dbReference>
<dbReference type="PRINTS" id="PR01415">
    <property type="entry name" value="ANKYRIN"/>
</dbReference>
<keyword evidence="1" id="KW-0040">ANK repeat</keyword>
<dbReference type="Gene3D" id="1.25.40.20">
    <property type="entry name" value="Ankyrin repeat-containing domain"/>
    <property type="match status" value="3"/>
</dbReference>
<organism evidence="2 3">
    <name type="scientific">Pythium insidiosum</name>
    <name type="common">Pythiosis disease agent</name>
    <dbReference type="NCBI Taxonomy" id="114742"/>
    <lineage>
        <taxon>Eukaryota</taxon>
        <taxon>Sar</taxon>
        <taxon>Stramenopiles</taxon>
        <taxon>Oomycota</taxon>
        <taxon>Peronosporomycetes</taxon>
        <taxon>Pythiales</taxon>
        <taxon>Pythiaceae</taxon>
        <taxon>Pythium</taxon>
    </lineage>
</organism>
<dbReference type="Proteomes" id="UP001209570">
    <property type="component" value="Unassembled WGS sequence"/>
</dbReference>
<name>A0AAD5M694_PYTIN</name>
<feature type="repeat" description="ANK" evidence="1">
    <location>
        <begin position="252"/>
        <end position="297"/>
    </location>
</feature>
<dbReference type="InterPro" id="IPR036770">
    <property type="entry name" value="Ankyrin_rpt-contain_sf"/>
</dbReference>
<dbReference type="Pfam" id="PF00023">
    <property type="entry name" value="Ank"/>
    <property type="match status" value="3"/>
</dbReference>
<evidence type="ECO:0008006" key="4">
    <source>
        <dbReference type="Google" id="ProtNLM"/>
    </source>
</evidence>
<dbReference type="PROSITE" id="PS50088">
    <property type="entry name" value="ANK_REPEAT"/>
    <property type="match status" value="4"/>
</dbReference>
<protein>
    <recommendedName>
        <fullName evidence="4">Ankyrin repeat protein</fullName>
    </recommendedName>
</protein>
<reference evidence="2" key="1">
    <citation type="submission" date="2021-12" db="EMBL/GenBank/DDBJ databases">
        <title>Prjna785345.</title>
        <authorList>
            <person name="Rujirawat T."/>
            <person name="Krajaejun T."/>
        </authorList>
    </citation>
    <scope>NUCLEOTIDE SEQUENCE</scope>
    <source>
        <strain evidence="2">Pi057C3</strain>
    </source>
</reference>
<evidence type="ECO:0000313" key="3">
    <source>
        <dbReference type="Proteomes" id="UP001209570"/>
    </source>
</evidence>
<dbReference type="Pfam" id="PF12796">
    <property type="entry name" value="Ank_2"/>
    <property type="match status" value="1"/>
</dbReference>
<feature type="repeat" description="ANK" evidence="1">
    <location>
        <begin position="153"/>
        <end position="185"/>
    </location>
</feature>
<comment type="caution">
    <text evidence="2">The sequence shown here is derived from an EMBL/GenBank/DDBJ whole genome shotgun (WGS) entry which is preliminary data.</text>
</comment>
<dbReference type="InterPro" id="IPR002110">
    <property type="entry name" value="Ankyrin_rpt"/>
</dbReference>
<sequence>MLLLPTVTVDRTRLPTAVASLHEELLRACRTCALDRLETLLQQLTTWPQSLPDHDVVALFQCAIETANPELLGCLLRSGLHGVVSNPTQLAHELLTALVQEGDATLVRQFLSVTQLTVPSRGLLLLAADQDNADMITALLAHGADPNDTRADDHSTALHLAVEWNNTAVLHQLLDAGADVDAAASSGETPLHTAVLHGHLEAVEALLDVGADMTATTDEGSTPLHLAARECHVDILELLLERGADLRAQDDDGRSPLHVAAFFDESAARFARGDHDSQLTVVDRLLRRGADASARDAQGNTPLHVAQAGHFELIVDRLLRHMHDQSNL</sequence>